<feature type="compositionally biased region" description="Basic and acidic residues" evidence="1">
    <location>
        <begin position="44"/>
        <end position="58"/>
    </location>
</feature>
<keyword evidence="4" id="KW-1185">Reference proteome</keyword>
<feature type="compositionally biased region" description="Gly residues" evidence="1">
    <location>
        <begin position="187"/>
        <end position="201"/>
    </location>
</feature>
<sequence>MRTPYCDTDFTGINIMNTASLRRANFALAIMAVASLTLSACATKSDRRGPPADGERRGGQARQSGTFMQPIAVLLADMDANKDKMTTLEELHAGAEIEWSKFNRNPSAAYFAQWSMTNLGSTDAMPSFMSFDRDFNGVITEAEFNKRLEGEFKALDKNADGKVERSELIVAFAAPQGERSRNTEQQGRGGGRGQGGGRPPR</sequence>
<dbReference type="InParanoid" id="A0A420WDM3"/>
<dbReference type="PROSITE" id="PS50222">
    <property type="entry name" value="EF_HAND_2"/>
    <property type="match status" value="1"/>
</dbReference>
<feature type="region of interest" description="Disordered" evidence="1">
    <location>
        <begin position="43"/>
        <end position="63"/>
    </location>
</feature>
<gene>
    <name evidence="3" type="ORF">DES40_1899</name>
</gene>
<dbReference type="SUPFAM" id="SSF47473">
    <property type="entry name" value="EF-hand"/>
    <property type="match status" value="1"/>
</dbReference>
<organism evidence="3 4">
    <name type="scientific">Litorimonas taeanensis</name>
    <dbReference type="NCBI Taxonomy" id="568099"/>
    <lineage>
        <taxon>Bacteria</taxon>
        <taxon>Pseudomonadati</taxon>
        <taxon>Pseudomonadota</taxon>
        <taxon>Alphaproteobacteria</taxon>
        <taxon>Maricaulales</taxon>
        <taxon>Robiginitomaculaceae</taxon>
    </lineage>
</organism>
<name>A0A420WDM3_9PROT</name>
<dbReference type="Gene3D" id="1.10.238.10">
    <property type="entry name" value="EF-hand"/>
    <property type="match status" value="1"/>
</dbReference>
<proteinExistence type="predicted"/>
<dbReference type="InterPro" id="IPR002048">
    <property type="entry name" value="EF_hand_dom"/>
</dbReference>
<dbReference type="Pfam" id="PF13202">
    <property type="entry name" value="EF-hand_5"/>
    <property type="match status" value="2"/>
</dbReference>
<dbReference type="EMBL" id="RBII01000002">
    <property type="protein sequence ID" value="RKQ69117.1"/>
    <property type="molecule type" value="Genomic_DNA"/>
</dbReference>
<dbReference type="Proteomes" id="UP000282211">
    <property type="component" value="Unassembled WGS sequence"/>
</dbReference>
<evidence type="ECO:0000313" key="4">
    <source>
        <dbReference type="Proteomes" id="UP000282211"/>
    </source>
</evidence>
<dbReference type="AlphaFoldDB" id="A0A420WDM3"/>
<protein>
    <submittedName>
        <fullName evidence="3">EF hand domain-containing protein</fullName>
    </submittedName>
</protein>
<dbReference type="GO" id="GO:0005509">
    <property type="term" value="F:calcium ion binding"/>
    <property type="evidence" value="ECO:0007669"/>
    <property type="project" value="InterPro"/>
</dbReference>
<evidence type="ECO:0000313" key="3">
    <source>
        <dbReference type="EMBL" id="RKQ69117.1"/>
    </source>
</evidence>
<accession>A0A420WDM3</accession>
<dbReference type="InterPro" id="IPR018247">
    <property type="entry name" value="EF_Hand_1_Ca_BS"/>
</dbReference>
<dbReference type="InterPro" id="IPR011992">
    <property type="entry name" value="EF-hand-dom_pair"/>
</dbReference>
<evidence type="ECO:0000256" key="1">
    <source>
        <dbReference type="SAM" id="MobiDB-lite"/>
    </source>
</evidence>
<feature type="region of interest" description="Disordered" evidence="1">
    <location>
        <begin position="172"/>
        <end position="201"/>
    </location>
</feature>
<evidence type="ECO:0000259" key="2">
    <source>
        <dbReference type="PROSITE" id="PS50222"/>
    </source>
</evidence>
<feature type="domain" description="EF-hand" evidence="2">
    <location>
        <begin position="143"/>
        <end position="178"/>
    </location>
</feature>
<reference evidence="3 4" key="1">
    <citation type="submission" date="2018-10" db="EMBL/GenBank/DDBJ databases">
        <title>Genomic Encyclopedia of Type Strains, Phase IV (KMG-IV): sequencing the most valuable type-strain genomes for metagenomic binning, comparative biology and taxonomic classification.</title>
        <authorList>
            <person name="Goeker M."/>
        </authorList>
    </citation>
    <scope>NUCLEOTIDE SEQUENCE [LARGE SCALE GENOMIC DNA]</scope>
    <source>
        <strain evidence="3 4">DSM 22008</strain>
    </source>
</reference>
<comment type="caution">
    <text evidence="3">The sequence shown here is derived from an EMBL/GenBank/DDBJ whole genome shotgun (WGS) entry which is preliminary data.</text>
</comment>
<dbReference type="PROSITE" id="PS00018">
    <property type="entry name" value="EF_HAND_1"/>
    <property type="match status" value="1"/>
</dbReference>